<dbReference type="OrthoDB" id="6154366at2759"/>
<gene>
    <name evidence="2" type="ORF">HOLleu_29382</name>
</gene>
<name>A0A9Q1BNS9_HOLLE</name>
<keyword evidence="3" id="KW-1185">Reference proteome</keyword>
<dbReference type="EMBL" id="JAIZAY010000014">
    <property type="protein sequence ID" value="KAJ8029870.1"/>
    <property type="molecule type" value="Genomic_DNA"/>
</dbReference>
<evidence type="ECO:0000256" key="1">
    <source>
        <dbReference type="SAM" id="MobiDB-lite"/>
    </source>
</evidence>
<evidence type="ECO:0000313" key="3">
    <source>
        <dbReference type="Proteomes" id="UP001152320"/>
    </source>
</evidence>
<evidence type="ECO:0000313" key="2">
    <source>
        <dbReference type="EMBL" id="KAJ8029870.1"/>
    </source>
</evidence>
<reference evidence="2" key="1">
    <citation type="submission" date="2021-10" db="EMBL/GenBank/DDBJ databases">
        <title>Tropical sea cucumber genome reveals ecological adaptation and Cuvierian tubules defense mechanism.</title>
        <authorList>
            <person name="Chen T."/>
        </authorList>
    </citation>
    <scope>NUCLEOTIDE SEQUENCE</scope>
    <source>
        <strain evidence="2">Nanhai2018</strain>
        <tissue evidence="2">Muscle</tissue>
    </source>
</reference>
<dbReference type="Proteomes" id="UP001152320">
    <property type="component" value="Chromosome 14"/>
</dbReference>
<proteinExistence type="predicted"/>
<organism evidence="2 3">
    <name type="scientific">Holothuria leucospilota</name>
    <name type="common">Black long sea cucumber</name>
    <name type="synonym">Mertensiothuria leucospilota</name>
    <dbReference type="NCBI Taxonomy" id="206669"/>
    <lineage>
        <taxon>Eukaryota</taxon>
        <taxon>Metazoa</taxon>
        <taxon>Echinodermata</taxon>
        <taxon>Eleutherozoa</taxon>
        <taxon>Echinozoa</taxon>
        <taxon>Holothuroidea</taxon>
        <taxon>Aspidochirotacea</taxon>
        <taxon>Aspidochirotida</taxon>
        <taxon>Holothuriidae</taxon>
        <taxon>Holothuria</taxon>
    </lineage>
</organism>
<accession>A0A9Q1BNS9</accession>
<dbReference type="AlphaFoldDB" id="A0A9Q1BNS9"/>
<protein>
    <submittedName>
        <fullName evidence="2">Uncharacterized protein</fullName>
    </submittedName>
</protein>
<sequence length="185" mass="21762">MEFYEYLKQGKAMGYEGEELRKFIKEREDREEPQKQRQHEREMKEYDLQIAQAGSEESESKGQMKKEWGKFPKLPVFNEARDDIDSYLKRFERYATIMGWKKEKWALPLSTLLTAKALEVYSRLPDDLANNYDKLKAALLSRYELNEEGFRKKAGSRTSPLGKGTPLWDSEGSKGLKNIIRTMEF</sequence>
<dbReference type="PANTHER" id="PTHR46888">
    <property type="entry name" value="ZINC KNUCKLE DOMAINCONTAINING PROTEIN-RELATED"/>
    <property type="match status" value="1"/>
</dbReference>
<comment type="caution">
    <text evidence="2">The sequence shown here is derived from an EMBL/GenBank/DDBJ whole genome shotgun (WGS) entry which is preliminary data.</text>
</comment>
<dbReference type="PANTHER" id="PTHR46888:SF1">
    <property type="entry name" value="RIBONUCLEASE H"/>
    <property type="match status" value="1"/>
</dbReference>
<feature type="region of interest" description="Disordered" evidence="1">
    <location>
        <begin position="25"/>
        <end position="44"/>
    </location>
</feature>